<reference evidence="2" key="1">
    <citation type="submission" date="2023-04" db="EMBL/GenBank/DDBJ databases">
        <authorList>
            <person name="Vijverberg K."/>
            <person name="Xiong W."/>
            <person name="Schranz E."/>
        </authorList>
    </citation>
    <scope>NUCLEOTIDE SEQUENCE</scope>
</reference>
<gene>
    <name evidence="2" type="ORF">LSALG_LOCUS15988</name>
</gene>
<feature type="region of interest" description="Disordered" evidence="1">
    <location>
        <begin position="1"/>
        <end position="45"/>
    </location>
</feature>
<name>A0AA35YLC7_LACSI</name>
<feature type="compositionally biased region" description="Basic and acidic residues" evidence="1">
    <location>
        <begin position="87"/>
        <end position="103"/>
    </location>
</feature>
<evidence type="ECO:0000256" key="1">
    <source>
        <dbReference type="SAM" id="MobiDB-lite"/>
    </source>
</evidence>
<dbReference type="EMBL" id="OX465079">
    <property type="protein sequence ID" value="CAI9275973.1"/>
    <property type="molecule type" value="Genomic_DNA"/>
</dbReference>
<keyword evidence="3" id="KW-1185">Reference proteome</keyword>
<dbReference type="Proteomes" id="UP001177003">
    <property type="component" value="Chromosome 3"/>
</dbReference>
<protein>
    <submittedName>
        <fullName evidence="2">Uncharacterized protein</fullName>
    </submittedName>
</protein>
<feature type="region of interest" description="Disordered" evidence="1">
    <location>
        <begin position="84"/>
        <end position="103"/>
    </location>
</feature>
<evidence type="ECO:0000313" key="2">
    <source>
        <dbReference type="EMBL" id="CAI9275973.1"/>
    </source>
</evidence>
<evidence type="ECO:0000313" key="3">
    <source>
        <dbReference type="Proteomes" id="UP001177003"/>
    </source>
</evidence>
<organism evidence="2 3">
    <name type="scientific">Lactuca saligna</name>
    <name type="common">Willowleaf lettuce</name>
    <dbReference type="NCBI Taxonomy" id="75948"/>
    <lineage>
        <taxon>Eukaryota</taxon>
        <taxon>Viridiplantae</taxon>
        <taxon>Streptophyta</taxon>
        <taxon>Embryophyta</taxon>
        <taxon>Tracheophyta</taxon>
        <taxon>Spermatophyta</taxon>
        <taxon>Magnoliopsida</taxon>
        <taxon>eudicotyledons</taxon>
        <taxon>Gunneridae</taxon>
        <taxon>Pentapetalae</taxon>
        <taxon>asterids</taxon>
        <taxon>campanulids</taxon>
        <taxon>Asterales</taxon>
        <taxon>Asteraceae</taxon>
        <taxon>Cichorioideae</taxon>
        <taxon>Cichorieae</taxon>
        <taxon>Lactucinae</taxon>
        <taxon>Lactuca</taxon>
    </lineage>
</organism>
<dbReference type="AlphaFoldDB" id="A0AA35YLC7"/>
<proteinExistence type="predicted"/>
<accession>A0AA35YLC7</accession>
<sequence length="103" mass="11803">MPYRLPVSFSGEEDEEGEKSDKADKGGGAAPQNSPPMGRAISSHHVGHPSYHQQYMEQFQSIHTRLDTYHQDLANLTQSYSSFTTQHARDQERQRNHVEDFWA</sequence>